<proteinExistence type="predicted"/>
<dbReference type="EMBL" id="GBXM01055425">
    <property type="protein sequence ID" value="JAH53152.1"/>
    <property type="molecule type" value="Transcribed_RNA"/>
</dbReference>
<name>A0A0E9TI52_ANGAN</name>
<organism evidence="1">
    <name type="scientific">Anguilla anguilla</name>
    <name type="common">European freshwater eel</name>
    <name type="synonym">Muraena anguilla</name>
    <dbReference type="NCBI Taxonomy" id="7936"/>
    <lineage>
        <taxon>Eukaryota</taxon>
        <taxon>Metazoa</taxon>
        <taxon>Chordata</taxon>
        <taxon>Craniata</taxon>
        <taxon>Vertebrata</taxon>
        <taxon>Euteleostomi</taxon>
        <taxon>Actinopterygii</taxon>
        <taxon>Neopterygii</taxon>
        <taxon>Teleostei</taxon>
        <taxon>Anguilliformes</taxon>
        <taxon>Anguillidae</taxon>
        <taxon>Anguilla</taxon>
    </lineage>
</organism>
<dbReference type="AlphaFoldDB" id="A0A0E9TI52"/>
<accession>A0A0E9TI52</accession>
<sequence length="25" mass="3044">MKTLLYFQLTFWEICSIKNKNVPLL</sequence>
<evidence type="ECO:0000313" key="1">
    <source>
        <dbReference type="EMBL" id="JAH53152.1"/>
    </source>
</evidence>
<reference evidence="1" key="1">
    <citation type="submission" date="2014-11" db="EMBL/GenBank/DDBJ databases">
        <authorList>
            <person name="Amaro Gonzalez C."/>
        </authorList>
    </citation>
    <scope>NUCLEOTIDE SEQUENCE</scope>
</reference>
<reference evidence="1" key="2">
    <citation type="journal article" date="2015" name="Fish Shellfish Immunol.">
        <title>Early steps in the European eel (Anguilla anguilla)-Vibrio vulnificus interaction in the gills: Role of the RtxA13 toxin.</title>
        <authorList>
            <person name="Callol A."/>
            <person name="Pajuelo D."/>
            <person name="Ebbesson L."/>
            <person name="Teles M."/>
            <person name="MacKenzie S."/>
            <person name="Amaro C."/>
        </authorList>
    </citation>
    <scope>NUCLEOTIDE SEQUENCE</scope>
</reference>
<protein>
    <submittedName>
        <fullName evidence="1">Uncharacterized protein</fullName>
    </submittedName>
</protein>